<dbReference type="EMBL" id="CM035407">
    <property type="protein sequence ID" value="KAH7443496.1"/>
    <property type="molecule type" value="Genomic_DNA"/>
</dbReference>
<dbReference type="SUPFAM" id="SSF48264">
    <property type="entry name" value="Cytochrome P450"/>
    <property type="match status" value="1"/>
</dbReference>
<evidence type="ECO:0000256" key="6">
    <source>
        <dbReference type="ARBA" id="ARBA00022989"/>
    </source>
</evidence>
<accession>A0A8T2VBZ4</accession>
<sequence>MGLPLEVITVTLLVALVIPFLHSLWRAFVEDLWLKPRRIRHVFERQGIKCLPYRFVIGNLPELTALSKEVQSQPLPSIKHDHCAYAIPYYYRWIHEYGDKFIFWQGAQARFFLTDPDDVKEVLCSRSTQISRLQRRPDMVNLVDNGLLQLEGEDWAFHRRTLNPGFLPDKLKKMVPIMAGCTMEMIEKWSSKEANEAKRHEIDVFTELKKLTADIIAHTAFGSSYAEAKQIFELQQEQLRLAKQIGSKPFIPGLRFIPTAFHRHCWKVEKKIEELTFEMIERRIHQRKLNQKDVHGDDLLGLMIDAMDNRALGLDKKLSMGIADIVGETKTFFMAGHETTATSISWTLMLLAAYPEWQERVRDEARTVCDASSVPAPGSLHRLKLLSMVLNESLRLYPPGALMTRIANKDIRVGKTLVPKGTVIVLPIIAFHHDERYWGPDANEFRPERFSEGASKASQSSSAVFLPFSTGPQFCIGQLFALQEAKVVIASILLRYRIMVSPRYRHSPINYTILQPQFGVPLLFESI</sequence>
<dbReference type="OrthoDB" id="1470350at2759"/>
<comment type="similarity">
    <text evidence="2">Belongs to the cytochrome P450 family.</text>
</comment>
<evidence type="ECO:0000313" key="12">
    <source>
        <dbReference type="EMBL" id="KAH7443496.1"/>
    </source>
</evidence>
<keyword evidence="4" id="KW-0812">Transmembrane</keyword>
<keyword evidence="8 11" id="KW-0408">Iron</keyword>
<feature type="binding site" description="axial binding residue" evidence="11">
    <location>
        <position position="475"/>
    </location>
    <ligand>
        <name>heme</name>
        <dbReference type="ChEBI" id="CHEBI:30413"/>
    </ligand>
    <ligandPart>
        <name>Fe</name>
        <dbReference type="ChEBI" id="CHEBI:18248"/>
    </ligandPart>
</feature>
<keyword evidence="3 11" id="KW-0349">Heme</keyword>
<evidence type="ECO:0000256" key="11">
    <source>
        <dbReference type="PIRSR" id="PIRSR602401-1"/>
    </source>
</evidence>
<evidence type="ECO:0000256" key="3">
    <source>
        <dbReference type="ARBA" id="ARBA00022617"/>
    </source>
</evidence>
<dbReference type="PANTHER" id="PTHR24282:SF228">
    <property type="entry name" value="CYTOKININ HYDROXYLASE"/>
    <property type="match status" value="1"/>
</dbReference>
<dbReference type="InterPro" id="IPR036396">
    <property type="entry name" value="Cyt_P450_sf"/>
</dbReference>
<dbReference type="InterPro" id="IPR050665">
    <property type="entry name" value="Cytochrome_P450_Monooxygen"/>
</dbReference>
<evidence type="ECO:0000256" key="8">
    <source>
        <dbReference type="ARBA" id="ARBA00023004"/>
    </source>
</evidence>
<dbReference type="InterPro" id="IPR001128">
    <property type="entry name" value="Cyt_P450"/>
</dbReference>
<keyword evidence="10" id="KW-0472">Membrane</keyword>
<dbReference type="GO" id="GO:0016020">
    <property type="term" value="C:membrane"/>
    <property type="evidence" value="ECO:0007669"/>
    <property type="project" value="UniProtKB-SubCell"/>
</dbReference>
<evidence type="ECO:0000256" key="5">
    <source>
        <dbReference type="ARBA" id="ARBA00022723"/>
    </source>
</evidence>
<dbReference type="GO" id="GO:0020037">
    <property type="term" value="F:heme binding"/>
    <property type="evidence" value="ECO:0007669"/>
    <property type="project" value="InterPro"/>
</dbReference>
<keyword evidence="7" id="KW-0560">Oxidoreductase</keyword>
<keyword evidence="5 11" id="KW-0479">Metal-binding</keyword>
<dbReference type="PANTHER" id="PTHR24282">
    <property type="entry name" value="CYTOCHROME P450 FAMILY MEMBER"/>
    <property type="match status" value="1"/>
</dbReference>
<evidence type="ECO:0000256" key="9">
    <source>
        <dbReference type="ARBA" id="ARBA00023033"/>
    </source>
</evidence>
<evidence type="ECO:0008006" key="14">
    <source>
        <dbReference type="Google" id="ProtNLM"/>
    </source>
</evidence>
<proteinExistence type="inferred from homology"/>
<evidence type="ECO:0000256" key="7">
    <source>
        <dbReference type="ARBA" id="ARBA00023002"/>
    </source>
</evidence>
<dbReference type="PRINTS" id="PR00385">
    <property type="entry name" value="P450"/>
</dbReference>
<organism evidence="12 13">
    <name type="scientific">Ceratopteris richardii</name>
    <name type="common">Triangle waterfern</name>
    <dbReference type="NCBI Taxonomy" id="49495"/>
    <lineage>
        <taxon>Eukaryota</taxon>
        <taxon>Viridiplantae</taxon>
        <taxon>Streptophyta</taxon>
        <taxon>Embryophyta</taxon>
        <taxon>Tracheophyta</taxon>
        <taxon>Polypodiopsida</taxon>
        <taxon>Polypodiidae</taxon>
        <taxon>Polypodiales</taxon>
        <taxon>Pteridineae</taxon>
        <taxon>Pteridaceae</taxon>
        <taxon>Parkerioideae</taxon>
        <taxon>Ceratopteris</taxon>
    </lineage>
</organism>
<dbReference type="GO" id="GO:0016705">
    <property type="term" value="F:oxidoreductase activity, acting on paired donors, with incorporation or reduction of molecular oxygen"/>
    <property type="evidence" value="ECO:0007669"/>
    <property type="project" value="InterPro"/>
</dbReference>
<evidence type="ECO:0000256" key="10">
    <source>
        <dbReference type="ARBA" id="ARBA00023136"/>
    </source>
</evidence>
<dbReference type="InterPro" id="IPR002401">
    <property type="entry name" value="Cyt_P450_E_grp-I"/>
</dbReference>
<dbReference type="Proteomes" id="UP000825935">
    <property type="component" value="Chromosome 2"/>
</dbReference>
<dbReference type="Gene3D" id="1.10.630.10">
    <property type="entry name" value="Cytochrome P450"/>
    <property type="match status" value="1"/>
</dbReference>
<protein>
    <recommendedName>
        <fullName evidence="14">Cytochrome P450</fullName>
    </recommendedName>
</protein>
<evidence type="ECO:0000256" key="4">
    <source>
        <dbReference type="ARBA" id="ARBA00022692"/>
    </source>
</evidence>
<evidence type="ECO:0000313" key="13">
    <source>
        <dbReference type="Proteomes" id="UP000825935"/>
    </source>
</evidence>
<keyword evidence="9" id="KW-0503">Monooxygenase</keyword>
<evidence type="ECO:0000256" key="2">
    <source>
        <dbReference type="ARBA" id="ARBA00010617"/>
    </source>
</evidence>
<keyword evidence="13" id="KW-1185">Reference proteome</keyword>
<dbReference type="Pfam" id="PF00067">
    <property type="entry name" value="p450"/>
    <property type="match status" value="1"/>
</dbReference>
<dbReference type="GO" id="GO:0005506">
    <property type="term" value="F:iron ion binding"/>
    <property type="evidence" value="ECO:0007669"/>
    <property type="project" value="InterPro"/>
</dbReference>
<dbReference type="PRINTS" id="PR00463">
    <property type="entry name" value="EP450I"/>
</dbReference>
<reference evidence="12" key="1">
    <citation type="submission" date="2021-08" db="EMBL/GenBank/DDBJ databases">
        <title>WGS assembly of Ceratopteris richardii.</title>
        <authorList>
            <person name="Marchant D.B."/>
            <person name="Chen G."/>
            <person name="Jenkins J."/>
            <person name="Shu S."/>
            <person name="Leebens-Mack J."/>
            <person name="Grimwood J."/>
            <person name="Schmutz J."/>
            <person name="Soltis P."/>
            <person name="Soltis D."/>
            <person name="Chen Z.-H."/>
        </authorList>
    </citation>
    <scope>NUCLEOTIDE SEQUENCE</scope>
    <source>
        <strain evidence="12">Whitten #5841</strain>
        <tissue evidence="12">Leaf</tissue>
    </source>
</reference>
<keyword evidence="6" id="KW-1133">Transmembrane helix</keyword>
<comment type="cofactor">
    <cofactor evidence="11">
        <name>heme</name>
        <dbReference type="ChEBI" id="CHEBI:30413"/>
    </cofactor>
</comment>
<comment type="subcellular location">
    <subcellularLocation>
        <location evidence="1">Membrane</location>
    </subcellularLocation>
</comment>
<gene>
    <name evidence="12" type="ORF">KP509_02G037100</name>
</gene>
<name>A0A8T2VBZ4_CERRI</name>
<dbReference type="OMA" id="AYDEWDS"/>
<dbReference type="GO" id="GO:0004497">
    <property type="term" value="F:monooxygenase activity"/>
    <property type="evidence" value="ECO:0007669"/>
    <property type="project" value="UniProtKB-KW"/>
</dbReference>
<evidence type="ECO:0000256" key="1">
    <source>
        <dbReference type="ARBA" id="ARBA00004370"/>
    </source>
</evidence>
<comment type="caution">
    <text evidence="12">The sequence shown here is derived from an EMBL/GenBank/DDBJ whole genome shotgun (WGS) entry which is preliminary data.</text>
</comment>
<dbReference type="AlphaFoldDB" id="A0A8T2VBZ4"/>